<keyword evidence="1" id="KW-0131">Cell cycle</keyword>
<accession>A0A2X2KCH6</accession>
<dbReference type="Proteomes" id="UP000249913">
    <property type="component" value="Unassembled WGS sequence"/>
</dbReference>
<gene>
    <name evidence="1" type="primary">ftsI_2</name>
    <name evidence="1" type="ORF">NCTC7878_01433</name>
</gene>
<protein>
    <submittedName>
        <fullName evidence="1">Cell division protein FtsI [Peptidoglycan synthetase] / Transpeptidase, Penicillin binding protein transpeptidase domain, Penicillin-binding protein 3</fullName>
        <ecNumber evidence="1">2.4.1.129</ecNumber>
    </submittedName>
</protein>
<keyword evidence="1" id="KW-0808">Transferase</keyword>
<keyword evidence="1" id="KW-0328">Glycosyltransferase</keyword>
<organism evidence="1 2">
    <name type="scientific">Staphylococcus aureus</name>
    <dbReference type="NCBI Taxonomy" id="1280"/>
    <lineage>
        <taxon>Bacteria</taxon>
        <taxon>Bacillati</taxon>
        <taxon>Bacillota</taxon>
        <taxon>Bacilli</taxon>
        <taxon>Bacillales</taxon>
        <taxon>Staphylococcaceae</taxon>
        <taxon>Staphylococcus</taxon>
    </lineage>
</organism>
<dbReference type="GO" id="GO:0051301">
    <property type="term" value="P:cell division"/>
    <property type="evidence" value="ECO:0007669"/>
    <property type="project" value="UniProtKB-KW"/>
</dbReference>
<reference evidence="1 2" key="1">
    <citation type="submission" date="2018-06" db="EMBL/GenBank/DDBJ databases">
        <authorList>
            <consortium name="Pathogen Informatics"/>
            <person name="Doyle S."/>
        </authorList>
    </citation>
    <scope>NUCLEOTIDE SEQUENCE [LARGE SCALE GENOMIC DNA]</scope>
    <source>
        <strain evidence="1 2">NCTC7878</strain>
    </source>
</reference>
<dbReference type="GO" id="GO:0016757">
    <property type="term" value="F:glycosyltransferase activity"/>
    <property type="evidence" value="ECO:0007669"/>
    <property type="project" value="UniProtKB-KW"/>
</dbReference>
<dbReference type="EC" id="2.4.1.129" evidence="1"/>
<evidence type="ECO:0000313" key="1">
    <source>
        <dbReference type="EMBL" id="SPZ98045.1"/>
    </source>
</evidence>
<name>A0A2X2KCH6_STAAU</name>
<dbReference type="AlphaFoldDB" id="A0A2X2KCH6"/>
<proteinExistence type="predicted"/>
<sequence>MHPKKAKAMMTKEQAMLADGSIKQDQYDKQLLSKIGKSQLDELSSKDLQVLAIFREMNAGTVLDPQMIKMKMSVKKSMQQFLSNFPNYQVLTRLWIGIENTHMATL</sequence>
<dbReference type="EMBL" id="UAUX01000007">
    <property type="protein sequence ID" value="SPZ98045.1"/>
    <property type="molecule type" value="Genomic_DNA"/>
</dbReference>
<evidence type="ECO:0000313" key="2">
    <source>
        <dbReference type="Proteomes" id="UP000249913"/>
    </source>
</evidence>
<keyword evidence="1" id="KW-0132">Cell division</keyword>
<dbReference type="Gene3D" id="1.10.10.1230">
    <property type="entry name" value="Penicillin-binding protein, N-terminal non-catalytic domain, head sub-domain"/>
    <property type="match status" value="1"/>
</dbReference>